<keyword evidence="2" id="KW-1185">Reference proteome</keyword>
<comment type="caution">
    <text evidence="1">The sequence shown here is derived from an EMBL/GenBank/DDBJ whole genome shotgun (WGS) entry which is preliminary data.</text>
</comment>
<evidence type="ECO:0000313" key="2">
    <source>
        <dbReference type="Proteomes" id="UP001244207"/>
    </source>
</evidence>
<dbReference type="Proteomes" id="UP001244207">
    <property type="component" value="Unassembled WGS sequence"/>
</dbReference>
<accession>A0AAD8XEP7</accession>
<dbReference type="AlphaFoldDB" id="A0AAD8XEP7"/>
<evidence type="ECO:0000313" key="1">
    <source>
        <dbReference type="EMBL" id="KAK1724497.1"/>
    </source>
</evidence>
<proteinExistence type="predicted"/>
<dbReference type="GeneID" id="85386420"/>
<organism evidence="1 2">
    <name type="scientific">Glomerella acutata</name>
    <name type="common">Colletotrichum acutatum</name>
    <dbReference type="NCBI Taxonomy" id="27357"/>
    <lineage>
        <taxon>Eukaryota</taxon>
        <taxon>Fungi</taxon>
        <taxon>Dikarya</taxon>
        <taxon>Ascomycota</taxon>
        <taxon>Pezizomycotina</taxon>
        <taxon>Sordariomycetes</taxon>
        <taxon>Hypocreomycetidae</taxon>
        <taxon>Glomerellales</taxon>
        <taxon>Glomerellaceae</taxon>
        <taxon>Colletotrichum</taxon>
        <taxon>Colletotrichum acutatum species complex</taxon>
    </lineage>
</organism>
<name>A0AAD8XEP7_GLOAC</name>
<gene>
    <name evidence="1" type="ORF">BDZ83DRAFT_350606</name>
</gene>
<dbReference type="EMBL" id="JAHMHS010000051">
    <property type="protein sequence ID" value="KAK1724497.1"/>
    <property type="molecule type" value="Genomic_DNA"/>
</dbReference>
<sequence length="59" mass="7132">MDGRMEWISTAVLRTRKLSKDELSNLHTQPNCIARISGKYRRSEINKPRTFYFLFYTYK</sequence>
<dbReference type="RefSeq" id="XP_060364552.1">
    <property type="nucleotide sequence ID" value="XM_060502521.1"/>
</dbReference>
<protein>
    <submittedName>
        <fullName evidence="1">Uncharacterized protein</fullName>
    </submittedName>
</protein>
<reference evidence="1" key="1">
    <citation type="submission" date="2021-12" db="EMBL/GenBank/DDBJ databases">
        <title>Comparative genomics, transcriptomics and evolutionary studies reveal genomic signatures of adaptation to plant cell wall in hemibiotrophic fungi.</title>
        <authorList>
            <consortium name="DOE Joint Genome Institute"/>
            <person name="Baroncelli R."/>
            <person name="Diaz J.F."/>
            <person name="Benocci T."/>
            <person name="Peng M."/>
            <person name="Battaglia E."/>
            <person name="Haridas S."/>
            <person name="Andreopoulos W."/>
            <person name="Labutti K."/>
            <person name="Pangilinan J."/>
            <person name="Floch G.L."/>
            <person name="Makela M.R."/>
            <person name="Henrissat B."/>
            <person name="Grigoriev I.V."/>
            <person name="Crouch J.A."/>
            <person name="De Vries R.P."/>
            <person name="Sukno S.A."/>
            <person name="Thon M.R."/>
        </authorList>
    </citation>
    <scope>NUCLEOTIDE SEQUENCE</scope>
    <source>
        <strain evidence="1">CBS 112980</strain>
    </source>
</reference>